<dbReference type="Proteomes" id="UP001499967">
    <property type="component" value="Unassembled WGS sequence"/>
</dbReference>
<keyword evidence="2" id="KW-1185">Reference proteome</keyword>
<evidence type="ECO:0008006" key="3">
    <source>
        <dbReference type="Google" id="ProtNLM"/>
    </source>
</evidence>
<dbReference type="EMBL" id="BAAAHP010000004">
    <property type="protein sequence ID" value="GAA0919462.1"/>
    <property type="molecule type" value="Genomic_DNA"/>
</dbReference>
<evidence type="ECO:0000313" key="2">
    <source>
        <dbReference type="Proteomes" id="UP001499967"/>
    </source>
</evidence>
<organism evidence="1 2">
    <name type="scientific">Pseudonocardia zijingensis</name>
    <dbReference type="NCBI Taxonomy" id="153376"/>
    <lineage>
        <taxon>Bacteria</taxon>
        <taxon>Bacillati</taxon>
        <taxon>Actinomycetota</taxon>
        <taxon>Actinomycetes</taxon>
        <taxon>Pseudonocardiales</taxon>
        <taxon>Pseudonocardiaceae</taxon>
        <taxon>Pseudonocardia</taxon>
    </lineage>
</organism>
<comment type="caution">
    <text evidence="1">The sequence shown here is derived from an EMBL/GenBank/DDBJ whole genome shotgun (WGS) entry which is preliminary data.</text>
</comment>
<accession>A0ABN1NYW9</accession>
<gene>
    <name evidence="1" type="ORF">GCM10009559_01510</name>
</gene>
<reference evidence="1 2" key="1">
    <citation type="journal article" date="2019" name="Int. J. Syst. Evol. Microbiol.">
        <title>The Global Catalogue of Microorganisms (GCM) 10K type strain sequencing project: providing services to taxonomists for standard genome sequencing and annotation.</title>
        <authorList>
            <consortium name="The Broad Institute Genomics Platform"/>
            <consortium name="The Broad Institute Genome Sequencing Center for Infectious Disease"/>
            <person name="Wu L."/>
            <person name="Ma J."/>
        </authorList>
    </citation>
    <scope>NUCLEOTIDE SEQUENCE [LARGE SCALE GENOMIC DNA]</scope>
    <source>
        <strain evidence="1 2">JCM 11117</strain>
    </source>
</reference>
<proteinExistence type="predicted"/>
<protein>
    <recommendedName>
        <fullName evidence="3">Glycosyl transferase family 1</fullName>
    </recommendedName>
</protein>
<sequence>MVWEALAPLADDGVRVVALVDRPEAFAAGVTTLLAADEAARRAAARARAEQFGWPAAVAGMLGTLAAS</sequence>
<evidence type="ECO:0000313" key="1">
    <source>
        <dbReference type="EMBL" id="GAA0919462.1"/>
    </source>
</evidence>
<name>A0ABN1NYW9_9PSEU</name>